<proteinExistence type="predicted"/>
<accession>A0ABR4HXN6</accession>
<dbReference type="PROSITE" id="PS01095">
    <property type="entry name" value="GH18_1"/>
    <property type="match status" value="1"/>
</dbReference>
<evidence type="ECO:0000313" key="4">
    <source>
        <dbReference type="EMBL" id="KAL2820255.1"/>
    </source>
</evidence>
<evidence type="ECO:0000256" key="1">
    <source>
        <dbReference type="ARBA" id="ARBA00022669"/>
    </source>
</evidence>
<keyword evidence="1" id="KW-0147">Chitin-binding</keyword>
<evidence type="ECO:0000313" key="5">
    <source>
        <dbReference type="Proteomes" id="UP001610335"/>
    </source>
</evidence>
<dbReference type="InterPro" id="IPR017853">
    <property type="entry name" value="GH"/>
</dbReference>
<dbReference type="Gene3D" id="3.10.350.10">
    <property type="entry name" value="LysM domain"/>
    <property type="match status" value="1"/>
</dbReference>
<evidence type="ECO:0000259" key="3">
    <source>
        <dbReference type="PROSITE" id="PS51782"/>
    </source>
</evidence>
<dbReference type="PANTHER" id="PTHR47700">
    <property type="entry name" value="V CHITINASE, PUTATIVE (AFU_ORTHOLOGUE AFUA_6G13720)-RELATED"/>
    <property type="match status" value="1"/>
</dbReference>
<dbReference type="Proteomes" id="UP001610335">
    <property type="component" value="Unassembled WGS sequence"/>
</dbReference>
<dbReference type="PROSITE" id="PS51782">
    <property type="entry name" value="LYSM"/>
    <property type="match status" value="2"/>
</dbReference>
<reference evidence="4 5" key="1">
    <citation type="submission" date="2024-07" db="EMBL/GenBank/DDBJ databases">
        <title>Section-level genome sequencing and comparative genomics of Aspergillus sections Usti and Cavernicolus.</title>
        <authorList>
            <consortium name="Lawrence Berkeley National Laboratory"/>
            <person name="Nybo J.L."/>
            <person name="Vesth T.C."/>
            <person name="Theobald S."/>
            <person name="Frisvad J.C."/>
            <person name="Larsen T.O."/>
            <person name="Kjaerboelling I."/>
            <person name="Rothschild-Mancinelli K."/>
            <person name="Lyhne E.K."/>
            <person name="Kogle M.E."/>
            <person name="Barry K."/>
            <person name="Clum A."/>
            <person name="Na H."/>
            <person name="Ledsgaard L."/>
            <person name="Lin J."/>
            <person name="Lipzen A."/>
            <person name="Kuo A."/>
            <person name="Riley R."/>
            <person name="Mondo S."/>
            <person name="LaButti K."/>
            <person name="Haridas S."/>
            <person name="Pangalinan J."/>
            <person name="Salamov A.A."/>
            <person name="Simmons B.A."/>
            <person name="Magnuson J.K."/>
            <person name="Chen J."/>
            <person name="Drula E."/>
            <person name="Henrissat B."/>
            <person name="Wiebenga A."/>
            <person name="Lubbers R.J."/>
            <person name="Gomes A.C."/>
            <person name="Makela M.R."/>
            <person name="Stajich J."/>
            <person name="Grigoriev I.V."/>
            <person name="Mortensen U.H."/>
            <person name="De vries R.P."/>
            <person name="Baker S.E."/>
            <person name="Andersen M.R."/>
        </authorList>
    </citation>
    <scope>NUCLEOTIDE SEQUENCE [LARGE SCALE GENOMIC DNA]</scope>
    <source>
        <strain evidence="4 5">CBS 600.67</strain>
    </source>
</reference>
<dbReference type="EMBL" id="JBFXLS010000071">
    <property type="protein sequence ID" value="KAL2820255.1"/>
    <property type="molecule type" value="Genomic_DNA"/>
</dbReference>
<keyword evidence="5" id="KW-1185">Reference proteome</keyword>
<name>A0ABR4HXN6_9EURO</name>
<protein>
    <recommendedName>
        <fullName evidence="3">LysM domain-containing protein</fullName>
    </recommendedName>
</protein>
<comment type="caution">
    <text evidence="4">The sequence shown here is derived from an EMBL/GenBank/DDBJ whole genome shotgun (WGS) entry which is preliminary data.</text>
</comment>
<evidence type="ECO:0000256" key="2">
    <source>
        <dbReference type="ARBA" id="ARBA00023026"/>
    </source>
</evidence>
<dbReference type="InterPro" id="IPR053214">
    <property type="entry name" value="LysM12-like"/>
</dbReference>
<organism evidence="4 5">
    <name type="scientific">Aspergillus cavernicola</name>
    <dbReference type="NCBI Taxonomy" id="176166"/>
    <lineage>
        <taxon>Eukaryota</taxon>
        <taxon>Fungi</taxon>
        <taxon>Dikarya</taxon>
        <taxon>Ascomycota</taxon>
        <taxon>Pezizomycotina</taxon>
        <taxon>Eurotiomycetes</taxon>
        <taxon>Eurotiomycetidae</taxon>
        <taxon>Eurotiales</taxon>
        <taxon>Aspergillaceae</taxon>
        <taxon>Aspergillus</taxon>
        <taxon>Aspergillus subgen. Nidulantes</taxon>
    </lineage>
</organism>
<dbReference type="PANTHER" id="PTHR47700:SF2">
    <property type="entry name" value="CHITINASE"/>
    <property type="match status" value="1"/>
</dbReference>
<feature type="domain" description="LysM" evidence="3">
    <location>
        <begin position="157"/>
        <end position="205"/>
    </location>
</feature>
<dbReference type="InterPro" id="IPR036779">
    <property type="entry name" value="LysM_dom_sf"/>
</dbReference>
<keyword evidence="2" id="KW-0843">Virulence</keyword>
<dbReference type="InterPro" id="IPR001579">
    <property type="entry name" value="Glyco_hydro_18_chit_AS"/>
</dbReference>
<dbReference type="InterPro" id="IPR018392">
    <property type="entry name" value="LysM"/>
</dbReference>
<gene>
    <name evidence="4" type="ORF">BDW59DRAFT_164739</name>
</gene>
<sequence length="289" mass="31599">MQLFDPHQNNVHTFGLMTSSNITFASVQNAMKAWSNSGYLTFDDTKSITGPVVLTIALKPSVNDIQSKTVIPSSTPAVCPTSPSRLVARAEYSTDQVQGGDSCAALTERCRISGDGFIKYNHDNNFYSNFTPGQHVYYSAVMLPDFALKPNEDGSCHTYEIIQDNNCANITAERPLDKEDLEEFNKNTWGWNDCKNIWPGTIICLSEGSPPMLASLANAVCSPQDYNLDGVNLDSEYPGGASDIPGIPLTDKDNGDIHLLPGKSVSIMADSSYFYLEDFPIEKISKAVD</sequence>
<feature type="domain" description="LysM" evidence="3">
    <location>
        <begin position="93"/>
        <end position="138"/>
    </location>
</feature>
<dbReference type="SUPFAM" id="SSF51445">
    <property type="entry name" value="(Trans)glycosidases"/>
    <property type="match status" value="1"/>
</dbReference>